<sequence length="154" mass="16767">MKYKVEKTHATGVALSAIRQRITECNDAARAFAKANGWSLAVTSTLNVGGGISGIGFDEKPAKYKEVHAVGKSKFYYPYASNKPLCKELDALPVVSVFDYNKVIDWDGFLSRYGLTCGGDYWLLDIPGNKLPKATGLVEITSVEYGQLKTPLPA</sequence>
<dbReference type="Proteomes" id="UP000565521">
    <property type="component" value="Unassembled WGS sequence"/>
</dbReference>
<comment type="caution">
    <text evidence="1">The sequence shown here is derived from an EMBL/GenBank/DDBJ whole genome shotgun (WGS) entry which is preliminary data.</text>
</comment>
<gene>
    <name evidence="1" type="ORF">HW554_20120</name>
</gene>
<dbReference type="RefSeq" id="WP_176910317.1">
    <property type="nucleotide sequence ID" value="NZ_JABKAU010000085.1"/>
</dbReference>
<dbReference type="AlphaFoldDB" id="A0A7Y7U757"/>
<dbReference type="EMBL" id="JABKAU010000085">
    <property type="protein sequence ID" value="NVO33511.1"/>
    <property type="molecule type" value="Genomic_DNA"/>
</dbReference>
<reference evidence="1 2" key="1">
    <citation type="submission" date="2020-05" db="EMBL/GenBank/DDBJ databases">
        <title>Hymenobacter terrestris sp. nov. and Hymenobacter lapidiphilus sp. nov., isolated from regoliths in Antarctica.</title>
        <authorList>
            <person name="Sedlacek I."/>
            <person name="Pantucek R."/>
            <person name="Zeman M."/>
            <person name="Holochova P."/>
            <person name="Kralova S."/>
            <person name="Stankova E."/>
            <person name="Sedo O."/>
            <person name="Micenkova L."/>
            <person name="Svec P."/>
            <person name="Gupta V."/>
            <person name="Sood U."/>
            <person name="Korpole U.S."/>
            <person name="Lal R."/>
        </authorList>
    </citation>
    <scope>NUCLEOTIDE SEQUENCE [LARGE SCALE GENOMIC DNA]</scope>
    <source>
        <strain evidence="1 2">P5342</strain>
    </source>
</reference>
<protein>
    <submittedName>
        <fullName evidence="1">Uncharacterized protein</fullName>
    </submittedName>
</protein>
<proteinExistence type="predicted"/>
<accession>A0A7Y7U757</accession>
<keyword evidence="2" id="KW-1185">Reference proteome</keyword>
<organism evidence="1 2">
    <name type="scientific">Hymenobacter lapidiphilus</name>
    <dbReference type="NCBI Taxonomy" id="2608003"/>
    <lineage>
        <taxon>Bacteria</taxon>
        <taxon>Pseudomonadati</taxon>
        <taxon>Bacteroidota</taxon>
        <taxon>Cytophagia</taxon>
        <taxon>Cytophagales</taxon>
        <taxon>Hymenobacteraceae</taxon>
        <taxon>Hymenobacter</taxon>
    </lineage>
</organism>
<evidence type="ECO:0000313" key="1">
    <source>
        <dbReference type="EMBL" id="NVO33511.1"/>
    </source>
</evidence>
<name>A0A7Y7U757_9BACT</name>
<evidence type="ECO:0000313" key="2">
    <source>
        <dbReference type="Proteomes" id="UP000565521"/>
    </source>
</evidence>